<keyword evidence="3" id="KW-1185">Reference proteome</keyword>
<evidence type="ECO:0008006" key="4">
    <source>
        <dbReference type="Google" id="ProtNLM"/>
    </source>
</evidence>
<accession>A0A7G1HQ57</accession>
<name>A0A7G1HQ57_9BACT</name>
<evidence type="ECO:0000313" key="2">
    <source>
        <dbReference type="EMBL" id="BCI61829.1"/>
    </source>
</evidence>
<feature type="signal peptide" evidence="1">
    <location>
        <begin position="1"/>
        <end position="20"/>
    </location>
</feature>
<evidence type="ECO:0000313" key="3">
    <source>
        <dbReference type="Proteomes" id="UP000594042"/>
    </source>
</evidence>
<protein>
    <recommendedName>
        <fullName evidence="4">Outer membrane protein beta-barrel domain-containing protein</fullName>
    </recommendedName>
</protein>
<gene>
    <name evidence="2" type="ORF">Cop2CBH44_01820</name>
</gene>
<reference evidence="3" key="1">
    <citation type="submission" date="2020-07" db="EMBL/GenBank/DDBJ databases">
        <title>Complete genome sequencing of Coprobacter sp. strain 2CBH44.</title>
        <authorList>
            <person name="Sakamoto M."/>
            <person name="Murakami T."/>
            <person name="Mori H."/>
        </authorList>
    </citation>
    <scope>NUCLEOTIDE SEQUENCE [LARGE SCALE GENOMIC DNA]</scope>
    <source>
        <strain evidence="3">2CBH44</strain>
    </source>
</reference>
<dbReference type="RefSeq" id="WP_200755375.1">
    <property type="nucleotide sequence ID" value="NZ_AP023322.1"/>
</dbReference>
<keyword evidence="1" id="KW-0732">Signal</keyword>
<feature type="chain" id="PRO_5028905053" description="Outer membrane protein beta-barrel domain-containing protein" evidence="1">
    <location>
        <begin position="21"/>
        <end position="197"/>
    </location>
</feature>
<dbReference type="Gene3D" id="2.40.160.20">
    <property type="match status" value="1"/>
</dbReference>
<dbReference type="KEGG" id="copr:Cop2CBH44_01820"/>
<sequence>MKKYVFIVCAMIWAATTLYAQKGYEKSLQLDTKFGLGDFKQTYNVGITMTNGYRFSEHFMLGANVGIAFSEYVGSVDWSNILGTTIGYNRMEKGVLIPLSAIVKYNFAKKSVSPYISANVGYTFNVKTYVGDSYGLFVMPAFGIDFDLDRCALFLQLNFDAQQTSYTDYNNALLLSKTDAWTDGWFKSLGLSLGICF</sequence>
<proteinExistence type="predicted"/>
<organism evidence="2 3">
    <name type="scientific">Coprobacter secundus subsp. similis</name>
    <dbReference type="NCBI Taxonomy" id="2751153"/>
    <lineage>
        <taxon>Bacteria</taxon>
        <taxon>Pseudomonadati</taxon>
        <taxon>Bacteroidota</taxon>
        <taxon>Bacteroidia</taxon>
        <taxon>Bacteroidales</taxon>
        <taxon>Barnesiellaceae</taxon>
        <taxon>Coprobacter</taxon>
    </lineage>
</organism>
<dbReference type="AlphaFoldDB" id="A0A7G1HQ57"/>
<dbReference type="EMBL" id="AP023322">
    <property type="protein sequence ID" value="BCI61829.1"/>
    <property type="molecule type" value="Genomic_DNA"/>
</dbReference>
<dbReference type="Proteomes" id="UP000594042">
    <property type="component" value="Chromosome"/>
</dbReference>
<evidence type="ECO:0000256" key="1">
    <source>
        <dbReference type="SAM" id="SignalP"/>
    </source>
</evidence>